<evidence type="ECO:0000313" key="14">
    <source>
        <dbReference type="Proteomes" id="UP000198393"/>
    </source>
</evidence>
<feature type="domain" description="Glycosyl transferase family 51" evidence="12">
    <location>
        <begin position="48"/>
        <end position="214"/>
    </location>
</feature>
<dbReference type="GO" id="GO:0009252">
    <property type="term" value="P:peptidoglycan biosynthetic process"/>
    <property type="evidence" value="ECO:0007669"/>
    <property type="project" value="UniProtKB-UniRule"/>
</dbReference>
<evidence type="ECO:0000313" key="13">
    <source>
        <dbReference type="EMBL" id="SNS86151.1"/>
    </source>
</evidence>
<comment type="subcellular location">
    <subcellularLocation>
        <location evidence="11">Cell membrane</location>
        <topology evidence="11">Single-pass membrane protein</topology>
    </subcellularLocation>
</comment>
<evidence type="ECO:0000256" key="11">
    <source>
        <dbReference type="HAMAP-Rule" id="MF_00766"/>
    </source>
</evidence>
<dbReference type="GO" id="GO:0008360">
    <property type="term" value="P:regulation of cell shape"/>
    <property type="evidence" value="ECO:0007669"/>
    <property type="project" value="UniProtKB-KW"/>
</dbReference>
<dbReference type="NCBIfam" id="TIGR02070">
    <property type="entry name" value="mono_pep_trsgly"/>
    <property type="match status" value="1"/>
</dbReference>
<keyword evidence="5 11" id="KW-0812">Transmembrane</keyword>
<dbReference type="HAMAP" id="MF_00766">
    <property type="entry name" value="PGT_MtgA"/>
    <property type="match status" value="1"/>
</dbReference>
<dbReference type="GO" id="GO:0008955">
    <property type="term" value="F:peptidoglycan glycosyltransferase activity"/>
    <property type="evidence" value="ECO:0007669"/>
    <property type="project" value="UniProtKB-UniRule"/>
</dbReference>
<evidence type="ECO:0000256" key="8">
    <source>
        <dbReference type="ARBA" id="ARBA00022989"/>
    </source>
</evidence>
<comment type="catalytic activity">
    <reaction evidence="11">
        <text>[GlcNAc-(1-&gt;4)-Mur2Ac(oyl-L-Ala-gamma-D-Glu-L-Lys-D-Ala-D-Ala)](n)-di-trans,octa-cis-undecaprenyl diphosphate + beta-D-GlcNAc-(1-&gt;4)-Mur2Ac(oyl-L-Ala-gamma-D-Glu-L-Lys-D-Ala-D-Ala)-di-trans,octa-cis-undecaprenyl diphosphate = [GlcNAc-(1-&gt;4)-Mur2Ac(oyl-L-Ala-gamma-D-Glu-L-Lys-D-Ala-D-Ala)](n+1)-di-trans,octa-cis-undecaprenyl diphosphate + di-trans,octa-cis-undecaprenyl diphosphate + H(+)</text>
        <dbReference type="Rhea" id="RHEA:23708"/>
        <dbReference type="Rhea" id="RHEA-COMP:9602"/>
        <dbReference type="Rhea" id="RHEA-COMP:9603"/>
        <dbReference type="ChEBI" id="CHEBI:15378"/>
        <dbReference type="ChEBI" id="CHEBI:58405"/>
        <dbReference type="ChEBI" id="CHEBI:60033"/>
        <dbReference type="ChEBI" id="CHEBI:78435"/>
        <dbReference type="EC" id="2.4.99.28"/>
    </reaction>
</comment>
<evidence type="ECO:0000259" key="12">
    <source>
        <dbReference type="Pfam" id="PF00912"/>
    </source>
</evidence>
<evidence type="ECO:0000256" key="7">
    <source>
        <dbReference type="ARBA" id="ARBA00022984"/>
    </source>
</evidence>
<comment type="similarity">
    <text evidence="11">Belongs to the glycosyltransferase 51 family.</text>
</comment>
<reference evidence="13 14" key="1">
    <citation type="submission" date="2017-06" db="EMBL/GenBank/DDBJ databases">
        <authorList>
            <person name="Kim H.J."/>
            <person name="Triplett B.A."/>
        </authorList>
    </citation>
    <scope>NUCLEOTIDE SEQUENCE [LARGE SCALE GENOMIC DNA]</scope>
    <source>
        <strain evidence="13 14">DSM 19307</strain>
    </source>
</reference>
<keyword evidence="1 11" id="KW-1003">Cell membrane</keyword>
<keyword evidence="2" id="KW-0997">Cell inner membrane</keyword>
<keyword evidence="8 11" id="KW-1133">Transmembrane helix</keyword>
<dbReference type="EMBL" id="FZPD01000002">
    <property type="protein sequence ID" value="SNS86151.1"/>
    <property type="molecule type" value="Genomic_DNA"/>
</dbReference>
<dbReference type="UniPathway" id="UPA00219"/>
<dbReference type="Gene3D" id="1.10.3810.10">
    <property type="entry name" value="Biosynthetic peptidoglycan transglycosylase-like"/>
    <property type="match status" value="1"/>
</dbReference>
<comment type="pathway">
    <text evidence="11">Cell wall biogenesis; peptidoglycan biosynthesis.</text>
</comment>
<dbReference type="GO" id="GO:0009274">
    <property type="term" value="C:peptidoglycan-based cell wall"/>
    <property type="evidence" value="ECO:0007669"/>
    <property type="project" value="InterPro"/>
</dbReference>
<dbReference type="Pfam" id="PF00912">
    <property type="entry name" value="Transgly"/>
    <property type="match status" value="1"/>
</dbReference>
<evidence type="ECO:0000256" key="3">
    <source>
        <dbReference type="ARBA" id="ARBA00022676"/>
    </source>
</evidence>
<keyword evidence="4 11" id="KW-0808">Transferase</keyword>
<dbReference type="InterPro" id="IPR011812">
    <property type="entry name" value="Pep_trsgly"/>
</dbReference>
<dbReference type="InterPro" id="IPR036950">
    <property type="entry name" value="PBP_transglycosylase"/>
</dbReference>
<keyword evidence="7 11" id="KW-0573">Peptidoglycan synthesis</keyword>
<dbReference type="GO" id="GO:0005886">
    <property type="term" value="C:plasma membrane"/>
    <property type="evidence" value="ECO:0007669"/>
    <property type="project" value="UniProtKB-SubCell"/>
</dbReference>
<evidence type="ECO:0000256" key="6">
    <source>
        <dbReference type="ARBA" id="ARBA00022960"/>
    </source>
</evidence>
<proteinExistence type="inferred from homology"/>
<keyword evidence="9 11" id="KW-0472">Membrane</keyword>
<evidence type="ECO:0000256" key="10">
    <source>
        <dbReference type="ARBA" id="ARBA00023316"/>
    </source>
</evidence>
<evidence type="ECO:0000256" key="9">
    <source>
        <dbReference type="ARBA" id="ARBA00023136"/>
    </source>
</evidence>
<dbReference type="InterPro" id="IPR001264">
    <property type="entry name" value="Glyco_trans_51"/>
</dbReference>
<keyword evidence="14" id="KW-1185">Reference proteome</keyword>
<keyword evidence="10 11" id="KW-0961">Cell wall biogenesis/degradation</keyword>
<dbReference type="RefSeq" id="WP_245811231.1">
    <property type="nucleotide sequence ID" value="NZ_FZPD01000002.1"/>
</dbReference>
<evidence type="ECO:0000256" key="4">
    <source>
        <dbReference type="ARBA" id="ARBA00022679"/>
    </source>
</evidence>
<dbReference type="GO" id="GO:0016763">
    <property type="term" value="F:pentosyltransferase activity"/>
    <property type="evidence" value="ECO:0007669"/>
    <property type="project" value="InterPro"/>
</dbReference>
<sequence>MKNITYHIIKYIAGFILLFNILTLIWVVVYSFIPIPVTKLMVIEGRDKEIKYEWRSLDQISGRLQLAVMCAEDQYFLLHDGLDFRSIRKAEEANRRGGKVKGASTITQQVAKNVFLWPDRTWVRKAAELYFSLLIEMVWSKERIMEVYLNVAEFGDGIFGAEAACQAYFGRSAAGISVTQSARLAAILPSPKRYSAVKPSTYVQGRVDWIEKQMWYWGYKMTYDREFVKKMVE</sequence>
<dbReference type="InterPro" id="IPR023346">
    <property type="entry name" value="Lysozyme-like_dom_sf"/>
</dbReference>
<evidence type="ECO:0000256" key="5">
    <source>
        <dbReference type="ARBA" id="ARBA00022692"/>
    </source>
</evidence>
<keyword evidence="6 11" id="KW-0133">Cell shape</keyword>
<protein>
    <recommendedName>
        <fullName evidence="11">Biosynthetic peptidoglycan transglycosylase</fullName>
        <ecNumber evidence="11">2.4.99.28</ecNumber>
    </recommendedName>
    <alternativeName>
        <fullName evidence="11">Glycan polymerase</fullName>
    </alternativeName>
    <alternativeName>
        <fullName evidence="11">Peptidoglycan glycosyltransferase MtgA</fullName>
        <shortName evidence="11">PGT</shortName>
    </alternativeName>
</protein>
<dbReference type="SUPFAM" id="SSF53955">
    <property type="entry name" value="Lysozyme-like"/>
    <property type="match status" value="1"/>
</dbReference>
<evidence type="ECO:0000256" key="1">
    <source>
        <dbReference type="ARBA" id="ARBA00022475"/>
    </source>
</evidence>
<dbReference type="PANTHER" id="PTHR30400">
    <property type="entry name" value="MONOFUNCTIONAL BIOSYNTHETIC PEPTIDOGLYCAN TRANSGLYCOSYLASE"/>
    <property type="match status" value="1"/>
</dbReference>
<accession>A0A239HY04</accession>
<dbReference type="GO" id="GO:0071555">
    <property type="term" value="P:cell wall organization"/>
    <property type="evidence" value="ECO:0007669"/>
    <property type="project" value="UniProtKB-KW"/>
</dbReference>
<feature type="transmembrane region" description="Helical" evidence="11">
    <location>
        <begin position="12"/>
        <end position="33"/>
    </location>
</feature>
<gene>
    <name evidence="11" type="primary">mtgA</name>
    <name evidence="13" type="ORF">SAMN05421640_1566</name>
</gene>
<dbReference type="Proteomes" id="UP000198393">
    <property type="component" value="Unassembled WGS sequence"/>
</dbReference>
<dbReference type="PANTHER" id="PTHR30400:SF0">
    <property type="entry name" value="BIOSYNTHETIC PEPTIDOGLYCAN TRANSGLYCOSYLASE"/>
    <property type="match status" value="1"/>
</dbReference>
<dbReference type="AlphaFoldDB" id="A0A239HY04"/>
<name>A0A239HY04_EKHLU</name>
<comment type="function">
    <text evidence="11">Peptidoglycan polymerase that catalyzes glycan chain elongation from lipid-linked precursors.</text>
</comment>
<keyword evidence="3 11" id="KW-0328">Glycosyltransferase</keyword>
<evidence type="ECO:0000256" key="2">
    <source>
        <dbReference type="ARBA" id="ARBA00022519"/>
    </source>
</evidence>
<dbReference type="EC" id="2.4.99.28" evidence="11"/>
<organism evidence="13 14">
    <name type="scientific">Ekhidna lutea</name>
    <dbReference type="NCBI Taxonomy" id="447679"/>
    <lineage>
        <taxon>Bacteria</taxon>
        <taxon>Pseudomonadati</taxon>
        <taxon>Bacteroidota</taxon>
        <taxon>Cytophagia</taxon>
        <taxon>Cytophagales</taxon>
        <taxon>Reichenbachiellaceae</taxon>
        <taxon>Ekhidna</taxon>
    </lineage>
</organism>